<protein>
    <submittedName>
        <fullName evidence="3">Alpha/beta hydrolase</fullName>
    </submittedName>
</protein>
<name>A0A4P6F4I5_9MICO</name>
<keyword evidence="4" id="KW-1185">Reference proteome</keyword>
<evidence type="ECO:0000313" key="3">
    <source>
        <dbReference type="EMBL" id="QAY70840.1"/>
    </source>
</evidence>
<feature type="domain" description="Alpha/beta hydrolase fold-3" evidence="2">
    <location>
        <begin position="78"/>
        <end position="120"/>
    </location>
</feature>
<evidence type="ECO:0000259" key="2">
    <source>
        <dbReference type="Pfam" id="PF07859"/>
    </source>
</evidence>
<dbReference type="OrthoDB" id="3181909at2"/>
<feature type="domain" description="Alpha/beta hydrolase fold-3" evidence="2">
    <location>
        <begin position="142"/>
        <end position="306"/>
    </location>
</feature>
<proteinExistence type="predicted"/>
<gene>
    <name evidence="3" type="ORF">ET471_13075</name>
</gene>
<evidence type="ECO:0000256" key="1">
    <source>
        <dbReference type="ARBA" id="ARBA00022801"/>
    </source>
</evidence>
<dbReference type="PANTHER" id="PTHR48081:SF8">
    <property type="entry name" value="ALPHA_BETA HYDROLASE FOLD-3 DOMAIN-CONTAINING PROTEIN-RELATED"/>
    <property type="match status" value="1"/>
</dbReference>
<organism evidence="3 4">
    <name type="scientific">Xylanimonas protaetiae</name>
    <dbReference type="NCBI Taxonomy" id="2509457"/>
    <lineage>
        <taxon>Bacteria</taxon>
        <taxon>Bacillati</taxon>
        <taxon>Actinomycetota</taxon>
        <taxon>Actinomycetes</taxon>
        <taxon>Micrococcales</taxon>
        <taxon>Promicromonosporaceae</taxon>
        <taxon>Xylanimonas</taxon>
    </lineage>
</organism>
<dbReference type="Gene3D" id="3.40.50.1820">
    <property type="entry name" value="alpha/beta hydrolase"/>
    <property type="match status" value="1"/>
</dbReference>
<dbReference type="SUPFAM" id="SSF53474">
    <property type="entry name" value="alpha/beta-Hydrolases"/>
    <property type="match status" value="1"/>
</dbReference>
<dbReference type="Proteomes" id="UP000292118">
    <property type="component" value="Chromosome"/>
</dbReference>
<reference evidence="3 4" key="1">
    <citation type="submission" date="2019-01" db="EMBL/GenBank/DDBJ databases">
        <title>Genome sequencing of strain FW10M-9.</title>
        <authorList>
            <person name="Heo J."/>
            <person name="Kim S.-J."/>
            <person name="Kim J.-S."/>
            <person name="Hong S.-B."/>
            <person name="Kwon S.-W."/>
        </authorList>
    </citation>
    <scope>NUCLEOTIDE SEQUENCE [LARGE SCALE GENOMIC DNA]</scope>
    <source>
        <strain evidence="3 4">FW10M-9</strain>
    </source>
</reference>
<dbReference type="GO" id="GO:0016787">
    <property type="term" value="F:hydrolase activity"/>
    <property type="evidence" value="ECO:0007669"/>
    <property type="project" value="UniProtKB-KW"/>
</dbReference>
<keyword evidence="1 3" id="KW-0378">Hydrolase</keyword>
<dbReference type="PANTHER" id="PTHR48081">
    <property type="entry name" value="AB HYDROLASE SUPERFAMILY PROTEIN C4A8.06C"/>
    <property type="match status" value="1"/>
</dbReference>
<sequence>MDKTFVPEMEERRHLVAPYPTYGDIPADLEARWKAPYGPAEPWDLEVFDSTVPGPHGAVPVRVYLPRTPPPAGGRPGLVWVHGGAFSFGGLDMAEADATARGVAGRADAVVVSVDYRLCPVPAELGGGGDDRIDERGEPVCFPVPHDDCHAAYTAVRELAADLHLDPERLAIGGASAGGCLSAGVALRLADEGHAPWQLLLVYPVLHGTLPALTTELTATLATVPPALLFPPDARGAIDRTYLGGGPATPYAYAGLAENLSVLPPTYVENAELDVLRASGEQFVEQLEAAGVKVESHLRRGVPHGHLDSVGLDAAAATFDVLAARLTHRGR</sequence>
<dbReference type="RefSeq" id="WP_129188982.1">
    <property type="nucleotide sequence ID" value="NZ_CP035493.1"/>
</dbReference>
<dbReference type="InterPro" id="IPR013094">
    <property type="entry name" value="AB_hydrolase_3"/>
</dbReference>
<dbReference type="Pfam" id="PF07859">
    <property type="entry name" value="Abhydrolase_3"/>
    <property type="match status" value="2"/>
</dbReference>
<dbReference type="KEGG" id="xya:ET471_13075"/>
<dbReference type="AlphaFoldDB" id="A0A4P6F4I5"/>
<evidence type="ECO:0000313" key="4">
    <source>
        <dbReference type="Proteomes" id="UP000292118"/>
    </source>
</evidence>
<dbReference type="InterPro" id="IPR029058">
    <property type="entry name" value="AB_hydrolase_fold"/>
</dbReference>
<dbReference type="EMBL" id="CP035493">
    <property type="protein sequence ID" value="QAY70840.1"/>
    <property type="molecule type" value="Genomic_DNA"/>
</dbReference>
<dbReference type="InterPro" id="IPR050300">
    <property type="entry name" value="GDXG_lipolytic_enzyme"/>
</dbReference>
<accession>A0A4P6F4I5</accession>